<feature type="compositionally biased region" description="Low complexity" evidence="1">
    <location>
        <begin position="27"/>
        <end position="42"/>
    </location>
</feature>
<reference evidence="2 3" key="1">
    <citation type="submission" date="2019-09" db="EMBL/GenBank/DDBJ databases">
        <authorList>
            <person name="Leyn A S."/>
        </authorList>
    </citation>
    <scope>NUCLEOTIDE SEQUENCE [LARGE SCALE GENOMIC DNA]</scope>
    <source>
        <strain evidence="2">AA231_1</strain>
    </source>
</reference>
<proteinExistence type="predicted"/>
<organism evidence="2 3">
    <name type="scientific">Amycolatopsis camponoti</name>
    <dbReference type="NCBI Taxonomy" id="2606593"/>
    <lineage>
        <taxon>Bacteria</taxon>
        <taxon>Bacillati</taxon>
        <taxon>Actinomycetota</taxon>
        <taxon>Actinomycetes</taxon>
        <taxon>Pseudonocardiales</taxon>
        <taxon>Pseudonocardiaceae</taxon>
        <taxon>Amycolatopsis</taxon>
    </lineage>
</organism>
<gene>
    <name evidence="2" type="ORF">AA23TX_02032</name>
</gene>
<feature type="compositionally biased region" description="Basic residues" evidence="1">
    <location>
        <begin position="43"/>
        <end position="53"/>
    </location>
</feature>
<sequence>MTRPIASHTANRIQVSTFRLSIRYRHASAATTGTTGENGTRNGRSRSGRRRRSTGTATATMIIADSAPMLTMSASSEIGMNAASTAISTAPPMVIRCGVPQRGWVRPSAFGSRPSRPMAKPIRPIVTSSTIITDVSPVTAPSEMSAPTQCWPTLSNASASGAPVSMSVNGIMPVSTIDTPM</sequence>
<dbReference type="EMBL" id="CABVGP010000001">
    <property type="protein sequence ID" value="VVJ17011.1"/>
    <property type="molecule type" value="Genomic_DNA"/>
</dbReference>
<dbReference type="Proteomes" id="UP000399805">
    <property type="component" value="Unassembled WGS sequence"/>
</dbReference>
<accession>A0A6I8LIY4</accession>
<name>A0A6I8LIY4_9PSEU</name>
<protein>
    <submittedName>
        <fullName evidence="2">Uncharacterized protein</fullName>
    </submittedName>
</protein>
<evidence type="ECO:0000256" key="1">
    <source>
        <dbReference type="SAM" id="MobiDB-lite"/>
    </source>
</evidence>
<evidence type="ECO:0000313" key="3">
    <source>
        <dbReference type="Proteomes" id="UP000399805"/>
    </source>
</evidence>
<feature type="region of interest" description="Disordered" evidence="1">
    <location>
        <begin position="27"/>
        <end position="56"/>
    </location>
</feature>
<evidence type="ECO:0000313" key="2">
    <source>
        <dbReference type="EMBL" id="VVJ17011.1"/>
    </source>
</evidence>
<keyword evidence="3" id="KW-1185">Reference proteome</keyword>
<dbReference type="AlphaFoldDB" id="A0A6I8LIY4"/>